<proteinExistence type="predicted"/>
<comment type="caution">
    <text evidence="1">The sequence shown here is derived from an EMBL/GenBank/DDBJ whole genome shotgun (WGS) entry which is preliminary data.</text>
</comment>
<dbReference type="Proteomes" id="UP000034324">
    <property type="component" value="Unassembled WGS sequence"/>
</dbReference>
<evidence type="ECO:0000313" key="2">
    <source>
        <dbReference type="Proteomes" id="UP000034324"/>
    </source>
</evidence>
<accession>A0A0G0NJC5</accession>
<name>A0A0G0NJC5_9BACT</name>
<organism evidence="1 2">
    <name type="scientific">Candidatus Daviesbacteria bacterium GW2011_GWF2_38_6</name>
    <dbReference type="NCBI Taxonomy" id="1618432"/>
    <lineage>
        <taxon>Bacteria</taxon>
        <taxon>Candidatus Daviesiibacteriota</taxon>
    </lineage>
</organism>
<reference evidence="1 2" key="1">
    <citation type="journal article" date="2015" name="Nature">
        <title>rRNA introns, odd ribosomes, and small enigmatic genomes across a large radiation of phyla.</title>
        <authorList>
            <person name="Brown C.T."/>
            <person name="Hug L.A."/>
            <person name="Thomas B.C."/>
            <person name="Sharon I."/>
            <person name="Castelle C.J."/>
            <person name="Singh A."/>
            <person name="Wilkins M.J."/>
            <person name="Williams K.H."/>
            <person name="Banfield J.F."/>
        </authorList>
    </citation>
    <scope>NUCLEOTIDE SEQUENCE [LARGE SCALE GENOMIC DNA]</scope>
</reference>
<evidence type="ECO:0000313" key="1">
    <source>
        <dbReference type="EMBL" id="KKQ77181.1"/>
    </source>
</evidence>
<dbReference type="EMBL" id="LBVC01000046">
    <property type="protein sequence ID" value="KKQ77181.1"/>
    <property type="molecule type" value="Genomic_DNA"/>
</dbReference>
<dbReference type="AlphaFoldDB" id="A0A0G0NJC5"/>
<protein>
    <recommendedName>
        <fullName evidence="3">AbiEi antitoxin C-terminal domain-containing protein</fullName>
    </recommendedName>
</protein>
<gene>
    <name evidence="1" type="ORF">US99_C0046G0006</name>
</gene>
<evidence type="ECO:0008006" key="3">
    <source>
        <dbReference type="Google" id="ProtNLM"/>
    </source>
</evidence>
<sequence>MDNSLLKLYKSPKTILTTKDISFLWQEKNRDNLKSKISYYVKKRNLYRLRRGVFCKDQKFNPKELATSIHTPAYISFETVLREEGVIFQDHHAIFVASYLARELKCASYKFIFRKLKDEVLANNQGIISKNGYSQASKERALLDMIYLFKDYHFDNLRNIDWEKCAPLAKIYKNKQLEIRLKKYQQYAQ</sequence>